<evidence type="ECO:0000256" key="1">
    <source>
        <dbReference type="ARBA" id="ARBA00023015"/>
    </source>
</evidence>
<evidence type="ECO:0000256" key="2">
    <source>
        <dbReference type="ARBA" id="ARBA00023125"/>
    </source>
</evidence>
<gene>
    <name evidence="6" type="ORF">SYK_09220</name>
</gene>
<dbReference type="Proteomes" id="UP001317742">
    <property type="component" value="Chromosome"/>
</dbReference>
<feature type="transmembrane region" description="Helical" evidence="4">
    <location>
        <begin position="617"/>
        <end position="637"/>
    </location>
</feature>
<dbReference type="EMBL" id="AP026709">
    <property type="protein sequence ID" value="BDQ36562.1"/>
    <property type="molecule type" value="Genomic_DNA"/>
</dbReference>
<keyword evidence="2" id="KW-0238">DNA-binding</keyword>
<dbReference type="InterPro" id="IPR027417">
    <property type="entry name" value="P-loop_NTPase"/>
</dbReference>
<dbReference type="SUPFAM" id="SSF52540">
    <property type="entry name" value="P-loop containing nucleoside triphosphate hydrolases"/>
    <property type="match status" value="1"/>
</dbReference>
<proteinExistence type="predicted"/>
<evidence type="ECO:0000256" key="3">
    <source>
        <dbReference type="ARBA" id="ARBA00023163"/>
    </source>
</evidence>
<dbReference type="PANTHER" id="PTHR44688:SF16">
    <property type="entry name" value="DNA-BINDING TRANSCRIPTIONAL ACTIVATOR DEVR_DOSR"/>
    <property type="match status" value="1"/>
</dbReference>
<keyword evidence="1" id="KW-0805">Transcription regulation</keyword>
<dbReference type="RefSeq" id="WP_281762456.1">
    <property type="nucleotide sequence ID" value="NZ_AP026709.1"/>
</dbReference>
<protein>
    <recommendedName>
        <fullName evidence="5">HTH luxR-type domain-containing protein</fullName>
    </recommendedName>
</protein>
<sequence length="816" mass="92483">MRALSVIHIKPISFIHAPMGYGKTVAVREYLQKEKIQTIWVSVLTKDKDAFWRDFCCVLRKNLPREVDVLEAVEKLGYPTDPVKMDTVRGMFARLNYPSKAVLVFDDVHLLQESEAGQLIQLCLLLARQGVFPPIVFISRHAPSQMLAEPLLKGIITEIGPTFFALNKKEMQAYFKQCGILLDETDTAKLLKATGGWISALYLYLLHYSQHGKMAAPTGLSALLTNQVFDKLQDETRHLLIALSPLEKFTVHQARLCYDNAEAVLTDILRRNAFISYDSTTESYILHALFRDFLLQHFKTLPVGQQQKIYLNNAKWLIEHDEIRKAVKLLKEIHDDTETLDLLDTVVEHLPVTEGNGLLMDLFRTCSPDSMNQYPGVMFRYAMAALSSKDLPTFSDLLARLGHYCSSLPENDPTANGWKGEMELLRAFTKYNDIVAMSAHHKRAAQFFQQSENNGSRLSGQDPWTMGSPSVLYMFHRKSGMLEKELKQMHDCLPQYSQLTGMHGAGAEDIMLAEALYNAGKFESAAIASHQALSTAQTYKQIDIEVCALFLLARLEMQHGEYDKSINQLQIMRKRVEEEKAFSLLQTTDLCTGFLHMSIHRPEKIPNWLLQDGEKKLYAFAGGWAYIVFGGTLLLNREYAKLVAHFSRLIQKGTYRQNIMFSIYANLFIAAGNTGLGLYAKADTALFAALELALPDKIYMPFATNSTFLPQLKGLKDDDSYGYDIHRILQLSTKLEKVRNGIIFRFFSKVTPSLTPRESELGRLAMTGMTYKEIAGAAGLAPNSVKRYFAALYKKLGINNREQLKNYFLKQENNIF</sequence>
<keyword evidence="4" id="KW-0472">Membrane</keyword>
<dbReference type="SUPFAM" id="SSF46894">
    <property type="entry name" value="C-terminal effector domain of the bipartite response regulators"/>
    <property type="match status" value="1"/>
</dbReference>
<dbReference type="PANTHER" id="PTHR44688">
    <property type="entry name" value="DNA-BINDING TRANSCRIPTIONAL ACTIVATOR DEVR_DOSR"/>
    <property type="match status" value="1"/>
</dbReference>
<dbReference type="Pfam" id="PF00196">
    <property type="entry name" value="GerE"/>
    <property type="match status" value="1"/>
</dbReference>
<dbReference type="InterPro" id="IPR000792">
    <property type="entry name" value="Tscrpt_reg_LuxR_C"/>
</dbReference>
<organism evidence="6 7">
    <name type="scientific">Pseudodesulfovibrio nedwellii</name>
    <dbReference type="NCBI Taxonomy" id="2973072"/>
    <lineage>
        <taxon>Bacteria</taxon>
        <taxon>Pseudomonadati</taxon>
        <taxon>Thermodesulfobacteriota</taxon>
        <taxon>Desulfovibrionia</taxon>
        <taxon>Desulfovibrionales</taxon>
        <taxon>Desulfovibrionaceae</taxon>
    </lineage>
</organism>
<dbReference type="Gene3D" id="1.10.10.10">
    <property type="entry name" value="Winged helix-like DNA-binding domain superfamily/Winged helix DNA-binding domain"/>
    <property type="match status" value="1"/>
</dbReference>
<accession>A0ABM8AYG3</accession>
<dbReference type="Pfam" id="PF25873">
    <property type="entry name" value="WHD_MalT"/>
    <property type="match status" value="1"/>
</dbReference>
<feature type="transmembrane region" description="Helical" evidence="4">
    <location>
        <begin position="658"/>
        <end position="680"/>
    </location>
</feature>
<feature type="domain" description="HTH luxR-type" evidence="5">
    <location>
        <begin position="747"/>
        <end position="812"/>
    </location>
</feature>
<dbReference type="InterPro" id="IPR059106">
    <property type="entry name" value="WHD_MalT"/>
</dbReference>
<dbReference type="SMART" id="SM00421">
    <property type="entry name" value="HTH_LUXR"/>
    <property type="match status" value="1"/>
</dbReference>
<name>A0ABM8AYG3_9BACT</name>
<dbReference type="InterPro" id="IPR036388">
    <property type="entry name" value="WH-like_DNA-bd_sf"/>
</dbReference>
<dbReference type="CDD" id="cd06170">
    <property type="entry name" value="LuxR_C_like"/>
    <property type="match status" value="1"/>
</dbReference>
<evidence type="ECO:0000259" key="5">
    <source>
        <dbReference type="PROSITE" id="PS50043"/>
    </source>
</evidence>
<reference evidence="6 7" key="1">
    <citation type="submission" date="2022-08" db="EMBL/GenBank/DDBJ databases">
        <title>Genome Sequence of the sulphate-reducing bacterium, Pseudodesulfovibrio sp. SYK.</title>
        <authorList>
            <person name="Kondo R."/>
            <person name="Kataoka T."/>
        </authorList>
    </citation>
    <scope>NUCLEOTIDE SEQUENCE [LARGE SCALE GENOMIC DNA]</scope>
    <source>
        <strain evidence="6 7">SYK</strain>
    </source>
</reference>
<evidence type="ECO:0000313" key="6">
    <source>
        <dbReference type="EMBL" id="BDQ36562.1"/>
    </source>
</evidence>
<keyword evidence="3" id="KW-0804">Transcription</keyword>
<dbReference type="InterPro" id="IPR011990">
    <property type="entry name" value="TPR-like_helical_dom_sf"/>
</dbReference>
<evidence type="ECO:0000313" key="7">
    <source>
        <dbReference type="Proteomes" id="UP001317742"/>
    </source>
</evidence>
<dbReference type="SUPFAM" id="SSF48452">
    <property type="entry name" value="TPR-like"/>
    <property type="match status" value="1"/>
</dbReference>
<keyword evidence="4" id="KW-0812">Transmembrane</keyword>
<keyword evidence="7" id="KW-1185">Reference proteome</keyword>
<evidence type="ECO:0000256" key="4">
    <source>
        <dbReference type="SAM" id="Phobius"/>
    </source>
</evidence>
<dbReference type="PROSITE" id="PS50043">
    <property type="entry name" value="HTH_LUXR_2"/>
    <property type="match status" value="1"/>
</dbReference>
<keyword evidence="4" id="KW-1133">Transmembrane helix</keyword>
<dbReference type="InterPro" id="IPR016032">
    <property type="entry name" value="Sig_transdc_resp-reg_C-effctor"/>
</dbReference>